<evidence type="ECO:0000313" key="1">
    <source>
        <dbReference type="EMBL" id="MBM6662779.1"/>
    </source>
</evidence>
<organism evidence="1 2">
    <name type="scientific">Marseilla massiliensis</name>
    <dbReference type="NCBI Taxonomy" id="1841864"/>
    <lineage>
        <taxon>Bacteria</taxon>
        <taxon>Pseudomonadati</taxon>
        <taxon>Bacteroidota</taxon>
        <taxon>Bacteroidia</taxon>
        <taxon>Bacteroidales</taxon>
        <taxon>Prevotellaceae</taxon>
        <taxon>Marseilla</taxon>
    </lineage>
</organism>
<evidence type="ECO:0000313" key="2">
    <source>
        <dbReference type="Proteomes" id="UP000764045"/>
    </source>
</evidence>
<dbReference type="EMBL" id="JACJJL010000029">
    <property type="protein sequence ID" value="MBM6662779.1"/>
    <property type="molecule type" value="Genomic_DNA"/>
</dbReference>
<comment type="caution">
    <text evidence="1">The sequence shown here is derived from an EMBL/GenBank/DDBJ whole genome shotgun (WGS) entry which is preliminary data.</text>
</comment>
<name>A0A938WP43_9BACT</name>
<protein>
    <submittedName>
        <fullName evidence="1">Uncharacterized protein</fullName>
    </submittedName>
</protein>
<dbReference type="AlphaFoldDB" id="A0A938WP43"/>
<dbReference type="Proteomes" id="UP000764045">
    <property type="component" value="Unassembled WGS sequence"/>
</dbReference>
<sequence length="101" mass="11325">MQKIYNEIIIVQALLLLSTHVSNASGELLVRNTPKIRMAVMVNTEEVEGDVTVHDKDSCSFRLVLPDGKEAGMPDLDAVSCRWIVKSYFSPNLYGKEKEID</sequence>
<accession>A0A938WP43</accession>
<proteinExistence type="predicted"/>
<reference evidence="1 2" key="1">
    <citation type="journal article" date="2021" name="Sci. Rep.">
        <title>The distribution of antibiotic resistance genes in chicken gut microbiota commensals.</title>
        <authorList>
            <person name="Juricova H."/>
            <person name="Matiasovicova J."/>
            <person name="Kubasova T."/>
            <person name="Cejkova D."/>
            <person name="Rychlik I."/>
        </authorList>
    </citation>
    <scope>NUCLEOTIDE SEQUENCE [LARGE SCALE GENOMIC DNA]</scope>
    <source>
        <strain evidence="1 2">An819</strain>
    </source>
</reference>
<gene>
    <name evidence="1" type="ORF">H6B30_13685</name>
</gene>
<keyword evidence="2" id="KW-1185">Reference proteome</keyword>
<dbReference type="RefSeq" id="WP_205111529.1">
    <property type="nucleotide sequence ID" value="NZ_JACJJL010000029.1"/>
</dbReference>